<organism evidence="1 2">
    <name type="scientific">Araneus ventricosus</name>
    <name type="common">Orbweaver spider</name>
    <name type="synonym">Epeira ventricosa</name>
    <dbReference type="NCBI Taxonomy" id="182803"/>
    <lineage>
        <taxon>Eukaryota</taxon>
        <taxon>Metazoa</taxon>
        <taxon>Ecdysozoa</taxon>
        <taxon>Arthropoda</taxon>
        <taxon>Chelicerata</taxon>
        <taxon>Arachnida</taxon>
        <taxon>Araneae</taxon>
        <taxon>Araneomorphae</taxon>
        <taxon>Entelegynae</taxon>
        <taxon>Araneoidea</taxon>
        <taxon>Araneidae</taxon>
        <taxon>Araneus</taxon>
    </lineage>
</organism>
<comment type="caution">
    <text evidence="1">The sequence shown here is derived from an EMBL/GenBank/DDBJ whole genome shotgun (WGS) entry which is preliminary data.</text>
</comment>
<evidence type="ECO:0000313" key="2">
    <source>
        <dbReference type="Proteomes" id="UP000499080"/>
    </source>
</evidence>
<accession>A0A4Y2Q5Q4</accession>
<protein>
    <submittedName>
        <fullName evidence="1">Uncharacterized protein</fullName>
    </submittedName>
</protein>
<dbReference type="Proteomes" id="UP000499080">
    <property type="component" value="Unassembled WGS sequence"/>
</dbReference>
<dbReference type="EMBL" id="BGPR01012991">
    <property type="protein sequence ID" value="GBN58744.1"/>
    <property type="molecule type" value="Genomic_DNA"/>
</dbReference>
<dbReference type="AlphaFoldDB" id="A0A4Y2Q5Q4"/>
<gene>
    <name evidence="1" type="ORF">AVEN_241069_1</name>
</gene>
<keyword evidence="2" id="KW-1185">Reference proteome</keyword>
<sequence>MLLSGINIKYAYIYEKEKISHGARSGECGERTVLPFRPVLLAGGTTWTRSRRISKLGFSSLVGKILACPLPMTVRASYERGRVVSGDGY</sequence>
<evidence type="ECO:0000313" key="1">
    <source>
        <dbReference type="EMBL" id="GBN58744.1"/>
    </source>
</evidence>
<proteinExistence type="predicted"/>
<reference evidence="1 2" key="1">
    <citation type="journal article" date="2019" name="Sci. Rep.">
        <title>Orb-weaving spider Araneus ventricosus genome elucidates the spidroin gene catalogue.</title>
        <authorList>
            <person name="Kono N."/>
            <person name="Nakamura H."/>
            <person name="Ohtoshi R."/>
            <person name="Moran D.A.P."/>
            <person name="Shinohara A."/>
            <person name="Yoshida Y."/>
            <person name="Fujiwara M."/>
            <person name="Mori M."/>
            <person name="Tomita M."/>
            <person name="Arakawa K."/>
        </authorList>
    </citation>
    <scope>NUCLEOTIDE SEQUENCE [LARGE SCALE GENOMIC DNA]</scope>
</reference>
<name>A0A4Y2Q5Q4_ARAVE</name>